<keyword evidence="2" id="KW-1185">Reference proteome</keyword>
<protein>
    <recommendedName>
        <fullName evidence="3">RNase H type-1 domain-containing protein</fullName>
    </recommendedName>
</protein>
<comment type="caution">
    <text evidence="1">The sequence shown here is derived from an EMBL/GenBank/DDBJ whole genome shotgun (WGS) entry which is preliminary data.</text>
</comment>
<evidence type="ECO:0000313" key="2">
    <source>
        <dbReference type="Proteomes" id="UP000095767"/>
    </source>
</evidence>
<dbReference type="AlphaFoldDB" id="A0A1E5VWK2"/>
<reference evidence="1 2" key="1">
    <citation type="submission" date="2016-09" db="EMBL/GenBank/DDBJ databases">
        <title>The draft genome of Dichanthelium oligosanthes: A C3 panicoid grass species.</title>
        <authorList>
            <person name="Studer A.J."/>
            <person name="Schnable J.C."/>
            <person name="Brutnell T.P."/>
        </authorList>
    </citation>
    <scope>NUCLEOTIDE SEQUENCE [LARGE SCALE GENOMIC DNA]</scope>
    <source>
        <strain evidence="2">cv. Kellogg 1175</strain>
        <tissue evidence="1">Leaf</tissue>
    </source>
</reference>
<evidence type="ECO:0000313" key="1">
    <source>
        <dbReference type="EMBL" id="OEL29500.1"/>
    </source>
</evidence>
<dbReference type="EMBL" id="LWDX02027487">
    <property type="protein sequence ID" value="OEL29500.1"/>
    <property type="molecule type" value="Genomic_DNA"/>
</dbReference>
<proteinExistence type="predicted"/>
<gene>
    <name evidence="1" type="ORF">BAE44_0009480</name>
</gene>
<evidence type="ECO:0008006" key="3">
    <source>
        <dbReference type="Google" id="ProtNLM"/>
    </source>
</evidence>
<name>A0A1E5VWK2_9POAL</name>
<organism evidence="1 2">
    <name type="scientific">Dichanthelium oligosanthes</name>
    <dbReference type="NCBI Taxonomy" id="888268"/>
    <lineage>
        <taxon>Eukaryota</taxon>
        <taxon>Viridiplantae</taxon>
        <taxon>Streptophyta</taxon>
        <taxon>Embryophyta</taxon>
        <taxon>Tracheophyta</taxon>
        <taxon>Spermatophyta</taxon>
        <taxon>Magnoliopsida</taxon>
        <taxon>Liliopsida</taxon>
        <taxon>Poales</taxon>
        <taxon>Poaceae</taxon>
        <taxon>PACMAD clade</taxon>
        <taxon>Panicoideae</taxon>
        <taxon>Panicodae</taxon>
        <taxon>Paniceae</taxon>
        <taxon>Dichantheliinae</taxon>
        <taxon>Dichanthelium</taxon>
    </lineage>
</organism>
<dbReference type="Proteomes" id="UP000095767">
    <property type="component" value="Unassembled WGS sequence"/>
</dbReference>
<accession>A0A1E5VWK2</accession>
<sequence>MVVYMWNNRGQHRSVIASIRAKIQERAASVSSFNLVYVKRDANWPAHLCAQYASRYRVDCTWGPRPPLF</sequence>